<proteinExistence type="predicted"/>
<organism evidence="2 3">
    <name type="scientific">Caenorhabditis japonica</name>
    <dbReference type="NCBI Taxonomy" id="281687"/>
    <lineage>
        <taxon>Eukaryota</taxon>
        <taxon>Metazoa</taxon>
        <taxon>Ecdysozoa</taxon>
        <taxon>Nematoda</taxon>
        <taxon>Chromadorea</taxon>
        <taxon>Rhabditida</taxon>
        <taxon>Rhabditina</taxon>
        <taxon>Rhabditomorpha</taxon>
        <taxon>Rhabditoidea</taxon>
        <taxon>Rhabditidae</taxon>
        <taxon>Peloderinae</taxon>
        <taxon>Caenorhabditis</taxon>
    </lineage>
</organism>
<name>A0A8R1HJZ5_CAEJA</name>
<feature type="region of interest" description="Disordered" evidence="1">
    <location>
        <begin position="461"/>
        <end position="480"/>
    </location>
</feature>
<keyword evidence="3" id="KW-1185">Reference proteome</keyword>
<protein>
    <submittedName>
        <fullName evidence="2">Uncharacterized protein</fullName>
    </submittedName>
</protein>
<evidence type="ECO:0000256" key="1">
    <source>
        <dbReference type="SAM" id="MobiDB-lite"/>
    </source>
</evidence>
<accession>A0A8R1HJZ5</accession>
<reference evidence="2" key="2">
    <citation type="submission" date="2022-06" db="UniProtKB">
        <authorList>
            <consortium name="EnsemblMetazoa"/>
        </authorList>
    </citation>
    <scope>IDENTIFICATION</scope>
    <source>
        <strain evidence="2">DF5081</strain>
    </source>
</reference>
<dbReference type="EnsemblMetazoa" id="CJA02804.1">
    <property type="protein sequence ID" value="CJA02804.1"/>
    <property type="gene ID" value="WBGene00122008"/>
</dbReference>
<dbReference type="AlphaFoldDB" id="A0A8R1HJZ5"/>
<evidence type="ECO:0000313" key="3">
    <source>
        <dbReference type="Proteomes" id="UP000005237"/>
    </source>
</evidence>
<dbReference type="SUPFAM" id="SSF48371">
    <property type="entry name" value="ARM repeat"/>
    <property type="match status" value="1"/>
</dbReference>
<evidence type="ECO:0000313" key="2">
    <source>
        <dbReference type="EnsemblMetazoa" id="CJA02804.1"/>
    </source>
</evidence>
<reference evidence="3" key="1">
    <citation type="submission" date="2010-08" db="EMBL/GenBank/DDBJ databases">
        <authorList>
            <consortium name="Caenorhabditis japonica Sequencing Consortium"/>
            <person name="Wilson R.K."/>
        </authorList>
    </citation>
    <scope>NUCLEOTIDE SEQUENCE [LARGE SCALE GENOMIC DNA]</scope>
    <source>
        <strain evidence="3">DF5081</strain>
    </source>
</reference>
<sequence>MSDEIKKIVKDTLVGKPEEEVQTFEKCLRLVGSNRTRKDQELGFALLARMVIKCSPPTLRAVQSRLANRFAQISDHFQLSGSLFVREVLVRNPQAGELHSPLVFKIILNSIDTAVQSSDPTIRGLAAELFALRISTQNFTLLLNTLDILLSQQKIKKVTNDVLQLSTLGVSSFQTSLISLLFEILALSLGYATKPGLLVDRKEIIRVIELGIKKPETRPFAFGCLRSTCLNTKYSMIPMIGRIVSSLVSELDTPDVELIKTLAFISKCFGPVTATLHKHFYVIFTALKHPLHEQDYAEYAASLLANIIESAASLIKPEVFVTVQKAVCESAIMYPDHSVYLQLLSSFLALNNEYVPSPLHVARSVSYRSRSTSEFAHRLRTICNVASRPRTADIANVKAKKTLILNEEKVIDAVITDLTELADVDVVEIVEEEEEDVAEDVEIQAVENVEEAKVEEVKEVVEPRKKKNSESTSAPLVKKKKKMIHDVKTDLLEGEASVDDILNLFDPS</sequence>
<dbReference type="Proteomes" id="UP000005237">
    <property type="component" value="Unassembled WGS sequence"/>
</dbReference>
<dbReference type="InterPro" id="IPR016024">
    <property type="entry name" value="ARM-type_fold"/>
</dbReference>